<organism evidence="2 3">
    <name type="scientific">Cytobacillus purgationiresistens</name>
    <dbReference type="NCBI Taxonomy" id="863449"/>
    <lineage>
        <taxon>Bacteria</taxon>
        <taxon>Bacillati</taxon>
        <taxon>Bacillota</taxon>
        <taxon>Bacilli</taxon>
        <taxon>Bacillales</taxon>
        <taxon>Bacillaceae</taxon>
        <taxon>Cytobacillus</taxon>
    </lineage>
</organism>
<keyword evidence="1" id="KW-0472">Membrane</keyword>
<dbReference type="Proteomes" id="UP001238088">
    <property type="component" value="Unassembled WGS sequence"/>
</dbReference>
<feature type="transmembrane region" description="Helical" evidence="1">
    <location>
        <begin position="7"/>
        <end position="26"/>
    </location>
</feature>
<comment type="caution">
    <text evidence="2">The sequence shown here is derived from an EMBL/GenBank/DDBJ whole genome shotgun (WGS) entry which is preliminary data.</text>
</comment>
<dbReference type="RefSeq" id="WP_307471654.1">
    <property type="nucleotide sequence ID" value="NZ_JAUSUB010000002.1"/>
</dbReference>
<keyword evidence="3" id="KW-1185">Reference proteome</keyword>
<evidence type="ECO:0000313" key="3">
    <source>
        <dbReference type="Proteomes" id="UP001238088"/>
    </source>
</evidence>
<gene>
    <name evidence="2" type="ORF">J2S17_000555</name>
</gene>
<reference evidence="2 3" key="1">
    <citation type="submission" date="2023-07" db="EMBL/GenBank/DDBJ databases">
        <title>Genomic Encyclopedia of Type Strains, Phase IV (KMG-IV): sequencing the most valuable type-strain genomes for metagenomic binning, comparative biology and taxonomic classification.</title>
        <authorList>
            <person name="Goeker M."/>
        </authorList>
    </citation>
    <scope>NUCLEOTIDE SEQUENCE [LARGE SCALE GENOMIC DNA]</scope>
    <source>
        <strain evidence="2 3">DSM 23494</strain>
    </source>
</reference>
<proteinExistence type="predicted"/>
<feature type="transmembrane region" description="Helical" evidence="1">
    <location>
        <begin position="32"/>
        <end position="50"/>
    </location>
</feature>
<protein>
    <submittedName>
        <fullName evidence="2">Membrane protein</fullName>
    </submittedName>
</protein>
<accession>A0ABU0AD81</accession>
<evidence type="ECO:0000313" key="2">
    <source>
        <dbReference type="EMBL" id="MDQ0268686.1"/>
    </source>
</evidence>
<dbReference type="EMBL" id="JAUSUB010000002">
    <property type="protein sequence ID" value="MDQ0268686.1"/>
    <property type="molecule type" value="Genomic_DNA"/>
</dbReference>
<sequence>MQSIKHFSFSILGAITGLLIYCVFSGNNVDWYSFGAILIGVLLGNLLGYLTKSKNK</sequence>
<name>A0ABU0AD81_9BACI</name>
<evidence type="ECO:0000256" key="1">
    <source>
        <dbReference type="SAM" id="Phobius"/>
    </source>
</evidence>
<keyword evidence="1" id="KW-0812">Transmembrane</keyword>
<keyword evidence="1" id="KW-1133">Transmembrane helix</keyword>